<comment type="similarity">
    <text evidence="1">Belongs to the peptidase C56 family.</text>
</comment>
<dbReference type="GO" id="GO:0016798">
    <property type="term" value="F:hydrolase activity, acting on glycosyl bonds"/>
    <property type="evidence" value="ECO:0007669"/>
    <property type="project" value="UniProtKB-KW"/>
</dbReference>
<evidence type="ECO:0000313" key="4">
    <source>
        <dbReference type="Proteomes" id="UP000051326"/>
    </source>
</evidence>
<proteinExistence type="inferred from homology"/>
<dbReference type="EMBL" id="CYSR01000010">
    <property type="protein sequence ID" value="CUH98727.1"/>
    <property type="molecule type" value="Genomic_DNA"/>
</dbReference>
<keyword evidence="3" id="KW-0378">Hydrolase</keyword>
<dbReference type="InterPro" id="IPR002818">
    <property type="entry name" value="DJ-1/PfpI"/>
</dbReference>
<dbReference type="PANTHER" id="PTHR42733:SF12">
    <property type="entry name" value="PROTEINASE"/>
    <property type="match status" value="1"/>
</dbReference>
<keyword evidence="3" id="KW-0645">Protease</keyword>
<dbReference type="InterPro" id="IPR029062">
    <property type="entry name" value="Class_I_gatase-like"/>
</dbReference>
<dbReference type="Pfam" id="PF01965">
    <property type="entry name" value="DJ-1_PfpI"/>
    <property type="match status" value="1"/>
</dbReference>
<dbReference type="AlphaFoldDB" id="A0A0P1H789"/>
<dbReference type="RefSeq" id="WP_058284930.1">
    <property type="nucleotide sequence ID" value="NZ_CYSR01000010.1"/>
</dbReference>
<dbReference type="InterPro" id="IPR006286">
    <property type="entry name" value="C56_PfpI-like"/>
</dbReference>
<dbReference type="EC" id="3.2.-.-" evidence="3"/>
<feature type="domain" description="DJ-1/PfpI" evidence="2">
    <location>
        <begin position="8"/>
        <end position="174"/>
    </location>
</feature>
<dbReference type="SUPFAM" id="SSF52317">
    <property type="entry name" value="Class I glutamine amidotransferase-like"/>
    <property type="match status" value="1"/>
</dbReference>
<dbReference type="Proteomes" id="UP000051326">
    <property type="component" value="Unassembled WGS sequence"/>
</dbReference>
<dbReference type="GO" id="GO:0008233">
    <property type="term" value="F:peptidase activity"/>
    <property type="evidence" value="ECO:0007669"/>
    <property type="project" value="UniProtKB-KW"/>
</dbReference>
<dbReference type="PANTHER" id="PTHR42733">
    <property type="entry name" value="DJ-1 PROTEIN"/>
    <property type="match status" value="1"/>
</dbReference>
<evidence type="ECO:0000259" key="2">
    <source>
        <dbReference type="Pfam" id="PF01965"/>
    </source>
</evidence>
<accession>A0A0P1H789</accession>
<reference evidence="3 4" key="1">
    <citation type="submission" date="2015-09" db="EMBL/GenBank/DDBJ databases">
        <authorList>
            <consortium name="Swine Surveillance"/>
        </authorList>
    </citation>
    <scope>NUCLEOTIDE SEQUENCE [LARGE SCALE GENOMIC DNA]</scope>
    <source>
        <strain evidence="3 4">CECT 8399</strain>
    </source>
</reference>
<dbReference type="CDD" id="cd03134">
    <property type="entry name" value="GATase1_PfpI_like"/>
    <property type="match status" value="1"/>
</dbReference>
<protein>
    <submittedName>
        <fullName evidence="3">Putative cysteine protease YraA</fullName>
        <ecNumber evidence="3">3.2.-.-</ecNumber>
    </submittedName>
</protein>
<dbReference type="PROSITE" id="PS51276">
    <property type="entry name" value="PEPTIDASE_C56_PFPI"/>
    <property type="match status" value="1"/>
</dbReference>
<dbReference type="GO" id="GO:0006508">
    <property type="term" value="P:proteolysis"/>
    <property type="evidence" value="ECO:0007669"/>
    <property type="project" value="UniProtKB-KW"/>
</dbReference>
<gene>
    <name evidence="3" type="primary">yraA</name>
    <name evidence="3" type="ORF">PHA8399_00842</name>
</gene>
<sequence>MPKIADAKILIIATHGFEQSELEFPRDQLRVKGAEVHVATLDGKPAKGWEGSDWGREAEADLKIADAKADGYDALVIPGGQINPDLLRVEEDVINLVKAFHDSGKVIAAVCHAPWVLAEAGVAKGRDMTSYHSIKTDIANAGANWKDTEVVTDQGIVTSRQPEDLKAFVSKIAEEIEEGTHPRAAA</sequence>
<keyword evidence="3" id="KW-0326">Glycosidase</keyword>
<dbReference type="STRING" id="1396826.PHA8399_00842"/>
<name>A0A0P1H789_9RHOB</name>
<dbReference type="NCBIfam" id="TIGR01382">
    <property type="entry name" value="PfpI"/>
    <property type="match status" value="1"/>
</dbReference>
<evidence type="ECO:0000256" key="1">
    <source>
        <dbReference type="ARBA" id="ARBA00008542"/>
    </source>
</evidence>
<organism evidence="3 4">
    <name type="scientific">Leisingera aquaemixtae</name>
    <dbReference type="NCBI Taxonomy" id="1396826"/>
    <lineage>
        <taxon>Bacteria</taxon>
        <taxon>Pseudomonadati</taxon>
        <taxon>Pseudomonadota</taxon>
        <taxon>Alphaproteobacteria</taxon>
        <taxon>Rhodobacterales</taxon>
        <taxon>Roseobacteraceae</taxon>
        <taxon>Leisingera</taxon>
    </lineage>
</organism>
<evidence type="ECO:0000313" key="3">
    <source>
        <dbReference type="EMBL" id="CUH98727.1"/>
    </source>
</evidence>
<dbReference type="Gene3D" id="3.40.50.880">
    <property type="match status" value="1"/>
</dbReference>